<organism evidence="2 3">
    <name type="scientific">Clunio marinus</name>
    <dbReference type="NCBI Taxonomy" id="568069"/>
    <lineage>
        <taxon>Eukaryota</taxon>
        <taxon>Metazoa</taxon>
        <taxon>Ecdysozoa</taxon>
        <taxon>Arthropoda</taxon>
        <taxon>Hexapoda</taxon>
        <taxon>Insecta</taxon>
        <taxon>Pterygota</taxon>
        <taxon>Neoptera</taxon>
        <taxon>Endopterygota</taxon>
        <taxon>Diptera</taxon>
        <taxon>Nematocera</taxon>
        <taxon>Chironomoidea</taxon>
        <taxon>Chironomidae</taxon>
        <taxon>Clunio</taxon>
    </lineage>
</organism>
<dbReference type="Gene3D" id="1.20.1280.50">
    <property type="match status" value="1"/>
</dbReference>
<dbReference type="PANTHER" id="PTHR38926">
    <property type="entry name" value="F-BOX DOMAIN CONTAINING PROTEIN, EXPRESSED"/>
    <property type="match status" value="1"/>
</dbReference>
<dbReference type="SMART" id="SM00256">
    <property type="entry name" value="FBOX"/>
    <property type="match status" value="1"/>
</dbReference>
<name>A0A1J1J560_9DIPT</name>
<dbReference type="InterPro" id="IPR036047">
    <property type="entry name" value="F-box-like_dom_sf"/>
</dbReference>
<evidence type="ECO:0000313" key="3">
    <source>
        <dbReference type="Proteomes" id="UP000183832"/>
    </source>
</evidence>
<dbReference type="SUPFAM" id="SSF81383">
    <property type="entry name" value="F-box domain"/>
    <property type="match status" value="1"/>
</dbReference>
<dbReference type="Gene3D" id="3.80.10.10">
    <property type="entry name" value="Ribonuclease Inhibitor"/>
    <property type="match status" value="1"/>
</dbReference>
<accession>A0A1J1J560</accession>
<dbReference type="EMBL" id="CVRI01000072">
    <property type="protein sequence ID" value="CRL07527.1"/>
    <property type="molecule type" value="Genomic_DNA"/>
</dbReference>
<sequence>MSSTVNIQKNELMNLPEEILLYILKFVNISSRSNVSQVCRKFYELVCTLEKDCLPLKLSYKQICDENMYSSIINTSRMFTDLTISVDVVPNIDPILNILVKFGERIEKFTFTGRYVPGKIKSTVLESQLAEMLNCIPNVEELTFEFICVIRDMHWSDELPLYKLKKLTMESDWRSDCDFPIIFNQLPKDVVTEMSIRFNLYNENFKQFINQQTQITKLIMKRELHSDLSVLNLPNLKHFTYWHIGFNENFPEMIRQHPKLRSLDLCDGLSTNMNNEIFEAICELDYLESLKTVINEELSVDVFKSLANVIHLRELHLIIDMQQDIQRIFNFQNFQEDDVDDDGIQFLNIVLELSMMKFLQIETLSITGSENFTVIIPQEIVFQFIQNFQNLKHLRFEHGSINIIGTVLKYFIKLETFDFCVIRSEEEQDLMDEDLSHENLKEFKVSSYDIYNTRSILYAISACPSLELIEISKECDISNEDLQQIVDDHPKLKYLTLDVYKFSFENETAEVIQSAARRLQRISLSGLSRFLSFETIKECFKEEFPCIKHFERGNGTFELMMKKRGPLK</sequence>
<proteinExistence type="predicted"/>
<dbReference type="InterPro" id="IPR032675">
    <property type="entry name" value="LRR_dom_sf"/>
</dbReference>
<evidence type="ECO:0000313" key="2">
    <source>
        <dbReference type="EMBL" id="CRL07527.1"/>
    </source>
</evidence>
<dbReference type="Proteomes" id="UP000183832">
    <property type="component" value="Unassembled WGS sequence"/>
</dbReference>
<dbReference type="CDD" id="cd09917">
    <property type="entry name" value="F-box_SF"/>
    <property type="match status" value="1"/>
</dbReference>
<evidence type="ECO:0000259" key="1">
    <source>
        <dbReference type="PROSITE" id="PS50181"/>
    </source>
</evidence>
<keyword evidence="3" id="KW-1185">Reference proteome</keyword>
<dbReference type="SUPFAM" id="SSF52047">
    <property type="entry name" value="RNI-like"/>
    <property type="match status" value="2"/>
</dbReference>
<feature type="domain" description="F-box" evidence="1">
    <location>
        <begin position="9"/>
        <end position="63"/>
    </location>
</feature>
<dbReference type="InterPro" id="IPR001810">
    <property type="entry name" value="F-box_dom"/>
</dbReference>
<dbReference type="PANTHER" id="PTHR38926:SF5">
    <property type="entry name" value="F-BOX AND LEUCINE-RICH REPEAT PROTEIN 6"/>
    <property type="match status" value="1"/>
</dbReference>
<dbReference type="AlphaFoldDB" id="A0A1J1J560"/>
<gene>
    <name evidence="2" type="ORF">CLUMA_CG020492</name>
</gene>
<protein>
    <submittedName>
        <fullName evidence="2">CLUMA_CG020492, isoform A</fullName>
    </submittedName>
</protein>
<dbReference type="Pfam" id="PF00646">
    <property type="entry name" value="F-box"/>
    <property type="match status" value="1"/>
</dbReference>
<reference evidence="2 3" key="1">
    <citation type="submission" date="2015-04" db="EMBL/GenBank/DDBJ databases">
        <authorList>
            <person name="Syromyatnikov M.Y."/>
            <person name="Popov V.N."/>
        </authorList>
    </citation>
    <scope>NUCLEOTIDE SEQUENCE [LARGE SCALE GENOMIC DNA]</scope>
</reference>
<dbReference type="PROSITE" id="PS50181">
    <property type="entry name" value="FBOX"/>
    <property type="match status" value="1"/>
</dbReference>